<dbReference type="GO" id="GO:0004150">
    <property type="term" value="F:dihydroneopterin aldolase activity"/>
    <property type="evidence" value="ECO:0007669"/>
    <property type="project" value="UniProtKB-UniRule"/>
</dbReference>
<dbReference type="SUPFAM" id="SSF55620">
    <property type="entry name" value="Tetrahydrobiopterin biosynthesis enzymes-like"/>
    <property type="match status" value="1"/>
</dbReference>
<comment type="similarity">
    <text evidence="3 6">Belongs to the DHNA family.</text>
</comment>
<evidence type="ECO:0000259" key="7">
    <source>
        <dbReference type="SMART" id="SM00905"/>
    </source>
</evidence>
<evidence type="ECO:0000256" key="3">
    <source>
        <dbReference type="ARBA" id="ARBA00005708"/>
    </source>
</evidence>
<keyword evidence="5 6" id="KW-0456">Lyase</keyword>
<dbReference type="NCBIfam" id="TIGR00526">
    <property type="entry name" value="folB_dom"/>
    <property type="match status" value="1"/>
</dbReference>
<gene>
    <name evidence="8" type="primary">folB</name>
    <name evidence="8" type="ORF">FKZ61_15925</name>
</gene>
<reference evidence="8 9" key="1">
    <citation type="submission" date="2019-06" db="EMBL/GenBank/DDBJ databases">
        <title>Genome sequence of Litorilinea aerophila BAA-2444.</title>
        <authorList>
            <person name="Maclea K.S."/>
            <person name="Maurais E.G."/>
            <person name="Iannazzi L.C."/>
        </authorList>
    </citation>
    <scope>NUCLEOTIDE SEQUENCE [LARGE SCALE GENOMIC DNA]</scope>
    <source>
        <strain evidence="8 9">ATCC BAA-2444</strain>
    </source>
</reference>
<feature type="domain" description="Dihydroneopterin aldolase/epimerase" evidence="7">
    <location>
        <begin position="10"/>
        <end position="121"/>
    </location>
</feature>
<comment type="pathway">
    <text evidence="2 6">Cofactor biosynthesis; tetrahydrofolate biosynthesis; 2-amino-4-hydroxy-6-hydroxymethyl-7,8-dihydropteridine diphosphate from 7,8-dihydroneopterin triphosphate: step 3/4.</text>
</comment>
<dbReference type="InterPro" id="IPR006157">
    <property type="entry name" value="FolB_dom"/>
</dbReference>
<dbReference type="AlphaFoldDB" id="A0A540VCS8"/>
<dbReference type="Pfam" id="PF02152">
    <property type="entry name" value="FolB"/>
    <property type="match status" value="1"/>
</dbReference>
<keyword evidence="4 6" id="KW-0289">Folate biosynthesis</keyword>
<comment type="catalytic activity">
    <reaction evidence="1 6">
        <text>7,8-dihydroneopterin = 6-hydroxymethyl-7,8-dihydropterin + glycolaldehyde</text>
        <dbReference type="Rhea" id="RHEA:10540"/>
        <dbReference type="ChEBI" id="CHEBI:17001"/>
        <dbReference type="ChEBI" id="CHEBI:17071"/>
        <dbReference type="ChEBI" id="CHEBI:44841"/>
        <dbReference type="EC" id="4.1.2.25"/>
    </reaction>
</comment>
<evidence type="ECO:0000313" key="8">
    <source>
        <dbReference type="EMBL" id="TQE94571.1"/>
    </source>
</evidence>
<keyword evidence="9" id="KW-1185">Reference proteome</keyword>
<evidence type="ECO:0000256" key="6">
    <source>
        <dbReference type="RuleBase" id="RU362079"/>
    </source>
</evidence>
<evidence type="ECO:0000256" key="5">
    <source>
        <dbReference type="ARBA" id="ARBA00023239"/>
    </source>
</evidence>
<proteinExistence type="inferred from homology"/>
<evidence type="ECO:0000256" key="2">
    <source>
        <dbReference type="ARBA" id="ARBA00005013"/>
    </source>
</evidence>
<dbReference type="Gene3D" id="3.30.1130.10">
    <property type="match status" value="1"/>
</dbReference>
<evidence type="ECO:0000256" key="1">
    <source>
        <dbReference type="ARBA" id="ARBA00001353"/>
    </source>
</evidence>
<dbReference type="InterPro" id="IPR006156">
    <property type="entry name" value="Dihydroneopterin_aldolase"/>
</dbReference>
<dbReference type="UniPathway" id="UPA00077">
    <property type="reaction ID" value="UER00154"/>
</dbReference>
<dbReference type="SMART" id="SM00905">
    <property type="entry name" value="FolB"/>
    <property type="match status" value="1"/>
</dbReference>
<dbReference type="EC" id="4.1.2.25" evidence="6"/>
<dbReference type="GO" id="GO:0046656">
    <property type="term" value="P:folic acid biosynthetic process"/>
    <property type="evidence" value="ECO:0007669"/>
    <property type="project" value="UniProtKB-UniRule"/>
</dbReference>
<sequence length="130" mass="14411">MQPLSELDRIHIRDLLVRGIVGINPDERKNRQDILINATLWADTRAAGRSDDIADTVNYRTVAKALIAHVESGQPFLVEKLAADLVRLCLEADPRVQAVELTVEKPGAVRFARSVGLTIFRTRDEVLGKG</sequence>
<dbReference type="GO" id="GO:0005737">
    <property type="term" value="C:cytoplasm"/>
    <property type="evidence" value="ECO:0007669"/>
    <property type="project" value="TreeGrafter"/>
</dbReference>
<dbReference type="OrthoDB" id="9808041at2"/>
<dbReference type="NCBIfam" id="TIGR00525">
    <property type="entry name" value="folB"/>
    <property type="match status" value="1"/>
</dbReference>
<dbReference type="InterPro" id="IPR043133">
    <property type="entry name" value="GTP-CH-I_C/QueF"/>
</dbReference>
<dbReference type="FunCoup" id="A0A540VCS8">
    <property type="interactions" value="184"/>
</dbReference>
<dbReference type="EMBL" id="VIGC01000022">
    <property type="protein sequence ID" value="TQE94571.1"/>
    <property type="molecule type" value="Genomic_DNA"/>
</dbReference>
<accession>A0A540VCS8</accession>
<name>A0A540VCS8_9CHLR</name>
<dbReference type="GO" id="GO:0046654">
    <property type="term" value="P:tetrahydrofolate biosynthetic process"/>
    <property type="evidence" value="ECO:0007669"/>
    <property type="project" value="UniProtKB-UniRule"/>
</dbReference>
<organism evidence="8 9">
    <name type="scientific">Litorilinea aerophila</name>
    <dbReference type="NCBI Taxonomy" id="1204385"/>
    <lineage>
        <taxon>Bacteria</taxon>
        <taxon>Bacillati</taxon>
        <taxon>Chloroflexota</taxon>
        <taxon>Caldilineae</taxon>
        <taxon>Caldilineales</taxon>
        <taxon>Caldilineaceae</taxon>
        <taxon>Litorilinea</taxon>
    </lineage>
</organism>
<dbReference type="CDD" id="cd00534">
    <property type="entry name" value="DHNA_DHNTPE"/>
    <property type="match status" value="1"/>
</dbReference>
<dbReference type="PANTHER" id="PTHR42844">
    <property type="entry name" value="DIHYDRONEOPTERIN ALDOLASE 1-RELATED"/>
    <property type="match status" value="1"/>
</dbReference>
<dbReference type="RefSeq" id="WP_141611142.1">
    <property type="nucleotide sequence ID" value="NZ_VIGC02000022.1"/>
</dbReference>
<comment type="function">
    <text evidence="6">Catalyzes the conversion of 7,8-dihydroneopterin to 6-hydroxymethyl-7,8-dihydropterin.</text>
</comment>
<dbReference type="PANTHER" id="PTHR42844:SF1">
    <property type="entry name" value="DIHYDRONEOPTERIN ALDOLASE 1-RELATED"/>
    <property type="match status" value="1"/>
</dbReference>
<protein>
    <recommendedName>
        <fullName evidence="6">7,8-dihydroneopterin aldolase</fullName>
        <ecNumber evidence="6">4.1.2.25</ecNumber>
    </recommendedName>
</protein>
<comment type="caution">
    <text evidence="8">The sequence shown here is derived from an EMBL/GenBank/DDBJ whole genome shotgun (WGS) entry which is preliminary data.</text>
</comment>
<evidence type="ECO:0000313" key="9">
    <source>
        <dbReference type="Proteomes" id="UP000317371"/>
    </source>
</evidence>
<dbReference type="Proteomes" id="UP000317371">
    <property type="component" value="Unassembled WGS sequence"/>
</dbReference>
<dbReference type="InParanoid" id="A0A540VCS8"/>
<evidence type="ECO:0000256" key="4">
    <source>
        <dbReference type="ARBA" id="ARBA00022909"/>
    </source>
</evidence>